<dbReference type="InterPro" id="IPR036034">
    <property type="entry name" value="PDZ_sf"/>
</dbReference>
<dbReference type="EMBL" id="CAUYUJ010017099">
    <property type="protein sequence ID" value="CAK0871712.1"/>
    <property type="molecule type" value="Genomic_DNA"/>
</dbReference>
<comment type="caution">
    <text evidence="3">The sequence shown here is derived from an EMBL/GenBank/DDBJ whole genome shotgun (WGS) entry which is preliminary data.</text>
</comment>
<dbReference type="Gene3D" id="1.10.510.10">
    <property type="entry name" value="Transferase(Phosphotransferase) domain 1"/>
    <property type="match status" value="2"/>
</dbReference>
<feature type="non-terminal residue" evidence="3">
    <location>
        <position position="557"/>
    </location>
</feature>
<dbReference type="InterPro" id="IPR000719">
    <property type="entry name" value="Prot_kinase_dom"/>
</dbReference>
<accession>A0ABN9VJ10</accession>
<dbReference type="InterPro" id="IPR008271">
    <property type="entry name" value="Ser/Thr_kinase_AS"/>
</dbReference>
<name>A0ABN9VJ10_9DINO</name>
<dbReference type="SUPFAM" id="SSF50156">
    <property type="entry name" value="PDZ domain-like"/>
    <property type="match status" value="1"/>
</dbReference>
<dbReference type="PROSITE" id="PS00108">
    <property type="entry name" value="PROTEIN_KINASE_ST"/>
    <property type="match status" value="1"/>
</dbReference>
<evidence type="ECO:0000256" key="1">
    <source>
        <dbReference type="SAM" id="MobiDB-lite"/>
    </source>
</evidence>
<dbReference type="PANTHER" id="PTHR24361">
    <property type="entry name" value="MITOGEN-ACTIVATED KINASE KINASE KINASE"/>
    <property type="match status" value="1"/>
</dbReference>
<dbReference type="Pfam" id="PF00069">
    <property type="entry name" value="Pkinase"/>
    <property type="match status" value="2"/>
</dbReference>
<dbReference type="SUPFAM" id="SSF56112">
    <property type="entry name" value="Protein kinase-like (PK-like)"/>
    <property type="match status" value="2"/>
</dbReference>
<dbReference type="SMART" id="SM00220">
    <property type="entry name" value="S_TKc"/>
    <property type="match status" value="1"/>
</dbReference>
<evidence type="ECO:0000313" key="3">
    <source>
        <dbReference type="EMBL" id="CAK0871712.1"/>
    </source>
</evidence>
<feature type="domain" description="Protein kinase" evidence="2">
    <location>
        <begin position="110"/>
        <end position="484"/>
    </location>
</feature>
<feature type="compositionally biased region" description="Low complexity" evidence="1">
    <location>
        <begin position="535"/>
        <end position="548"/>
    </location>
</feature>
<dbReference type="PROSITE" id="PS50011">
    <property type="entry name" value="PROTEIN_KINASE_DOM"/>
    <property type="match status" value="1"/>
</dbReference>
<sequence length="557" mass="58550">MAYSAAGQMARCSGGACFAMPAAPAGGLAPAQPQAAIQAAAAPAGQPGSPAGLVAAGAAAGAAAAVAASGRRSRRRGGAKRGKVSLNAVSFYDQEGSKMTFELDGIPFEMDENKVLGVGAQGKVHVGKRLDTGETVAIKHMPVKHLILDQAGADKMALIDQEIAVLKSVGQHPNIAGCVAGGSVYRRGTSDYPQAKMLCMELVQGRELAEAVAMDGPMSEKVAQHIFVEVLNGLAHMHSQGVLHRDLKLQNILVTGDKVSETSEVKLIDFGVAKDMGSDVFETVVGTLEIMPPEMAKAKICYMPDKSSARTIVANFKSPQEANPGFGFVQRTPEGFGARLTGVDPNGAAGSQGIENDWILLKINDIDVETMLFQMNPDDASHTKVPKIVNTLMELSSDFTITAMESPPRKFTAKADTWAAGVVLYTCLTGKVPFAKELDIIEGDYNKAPIAGCSKEAQELIDQLLQKEPEKRLALSQALVNPWVACARGDNCTVPDSFPTETGTGQVKTKVVAKVAAPVRAKLGEPGSSGTYGVSSANSTAASAPAPARRQRQRQRR</sequence>
<dbReference type="InterPro" id="IPR053235">
    <property type="entry name" value="Ser_Thr_kinase"/>
</dbReference>
<feature type="region of interest" description="Disordered" evidence="1">
    <location>
        <begin position="522"/>
        <end position="557"/>
    </location>
</feature>
<reference evidence="3" key="1">
    <citation type="submission" date="2023-10" db="EMBL/GenBank/DDBJ databases">
        <authorList>
            <person name="Chen Y."/>
            <person name="Shah S."/>
            <person name="Dougan E. K."/>
            <person name="Thang M."/>
            <person name="Chan C."/>
        </authorList>
    </citation>
    <scope>NUCLEOTIDE SEQUENCE [LARGE SCALE GENOMIC DNA]</scope>
</reference>
<gene>
    <name evidence="3" type="ORF">PCOR1329_LOCUS57454</name>
</gene>
<dbReference type="Proteomes" id="UP001189429">
    <property type="component" value="Unassembled WGS sequence"/>
</dbReference>
<dbReference type="InterPro" id="IPR011009">
    <property type="entry name" value="Kinase-like_dom_sf"/>
</dbReference>
<evidence type="ECO:0000259" key="2">
    <source>
        <dbReference type="PROSITE" id="PS50011"/>
    </source>
</evidence>
<proteinExistence type="predicted"/>
<keyword evidence="4" id="KW-1185">Reference proteome</keyword>
<organism evidence="3 4">
    <name type="scientific">Prorocentrum cordatum</name>
    <dbReference type="NCBI Taxonomy" id="2364126"/>
    <lineage>
        <taxon>Eukaryota</taxon>
        <taxon>Sar</taxon>
        <taxon>Alveolata</taxon>
        <taxon>Dinophyceae</taxon>
        <taxon>Prorocentrales</taxon>
        <taxon>Prorocentraceae</taxon>
        <taxon>Prorocentrum</taxon>
    </lineage>
</organism>
<protein>
    <recommendedName>
        <fullName evidence="2">Protein kinase domain-containing protein</fullName>
    </recommendedName>
</protein>
<evidence type="ECO:0000313" key="4">
    <source>
        <dbReference type="Proteomes" id="UP001189429"/>
    </source>
</evidence>